<evidence type="ECO:0000256" key="1">
    <source>
        <dbReference type="SAM" id="Phobius"/>
    </source>
</evidence>
<protein>
    <submittedName>
        <fullName evidence="2">Uncharacterized protein</fullName>
    </submittedName>
</protein>
<accession>A0A0K2VUX8</accession>
<feature type="transmembrane region" description="Helical" evidence="1">
    <location>
        <begin position="719"/>
        <end position="737"/>
    </location>
</feature>
<feature type="transmembrane region" description="Helical" evidence="1">
    <location>
        <begin position="679"/>
        <end position="699"/>
    </location>
</feature>
<organism evidence="2 3">
    <name type="scientific">Mesorhizobium plurifarium</name>
    <dbReference type="NCBI Taxonomy" id="69974"/>
    <lineage>
        <taxon>Bacteria</taxon>
        <taxon>Pseudomonadati</taxon>
        <taxon>Pseudomonadota</taxon>
        <taxon>Alphaproteobacteria</taxon>
        <taxon>Hyphomicrobiales</taxon>
        <taxon>Phyllobacteriaceae</taxon>
        <taxon>Mesorhizobium</taxon>
    </lineage>
</organism>
<name>A0A0K2VUX8_MESPL</name>
<evidence type="ECO:0000313" key="3">
    <source>
        <dbReference type="Proteomes" id="UP000182888"/>
    </source>
</evidence>
<reference evidence="3" key="1">
    <citation type="submission" date="2014-08" db="EMBL/GenBank/DDBJ databases">
        <authorList>
            <person name="Edwards T."/>
        </authorList>
    </citation>
    <scope>NUCLEOTIDE SEQUENCE [LARGE SCALE GENOMIC DNA]</scope>
</reference>
<evidence type="ECO:0000313" key="2">
    <source>
        <dbReference type="EMBL" id="CDX54582.1"/>
    </source>
</evidence>
<keyword evidence="1" id="KW-0472">Membrane</keyword>
<dbReference type="AlphaFoldDB" id="A0A0K2VUX8"/>
<dbReference type="Proteomes" id="UP000182888">
    <property type="component" value="Unassembled WGS sequence"/>
</dbReference>
<dbReference type="EMBL" id="CCND01000011">
    <property type="protein sequence ID" value="CDX54582.1"/>
    <property type="molecule type" value="Genomic_DNA"/>
</dbReference>
<gene>
    <name evidence="2" type="ORF">MPL1032_190162</name>
</gene>
<proteinExistence type="predicted"/>
<keyword evidence="1" id="KW-0812">Transmembrane</keyword>
<sequence length="863" mass="94779">MGLKDCLVSAVEQKAITKEEAAELSDDFDRKVEQNRASMSADAAKAKARKDLEIQLQAEAREKRRRANLTEARRIGVKKYLQGYRDRAGKANVFEGAMALLSHYGFRATSSVRGRTEAIIAGAQKNLDEVMFTFERKGLLGRRANRALEGDLVKELHGEASGDATAKQLGRAVSAVFEDLRQRFNAAGGAIGKLENFGLPHTHDRLKVKAAGREAWKRDLIGTPDAPGWLDPNRMTNPLTGQPVGASGIDASLDHVYGSIVSQGRADMTPQAVRRGLGAVATQRQEERFLVFRDAASWLEYNRKYGRGDVVQNIFNHVNGMARDIAAMEMLGPNPAGMVEYLKQVVAHEIGRREAGLPNLSGEAKLFKHSQAKIAEYRLDSLWQNLRGRPEVASGVATTTANIKNVLTGTQLGSTVFLAAATDPFVARASRKLAGLPVTVTIGKMLAKVAKQNRRDIYRSGIIWEDYMHVMADEIRFAGPAVGAEWSRWLADRGVTWSGLQPLTVGRKLVEARAWQQHIADMSDKTFAQLDPRFRTALEGFGVAPDHWEIWRQSVDPAGFVTQRQIELNGGAVTYLDMTGGALQSAEHMAEAKALAHREAAEKLSEVITSWSERSVPAGTPNARSLLTGKVERGTFGGELLDYFLQYKSFGLSFTALQLEAIGEMAAQRGGGKGRRSGLAYFAAMAAPLTLGGAVYLQLKNLLDFKEPEDMRPDRNPGFWFRAMIQGGGFGLFGDFVKSSENRFGQSMIESLAGPGVAFIGDTLGLTAGTLLAATRSEKSHGKEKTFLEKAQPGRKLTKYLARYTPWVASHWLTRGVFNRLVLDNLQWALDPQADKSFKSRIGLQKKNGTPYFIKPGDWTPAR</sequence>
<keyword evidence="1" id="KW-1133">Transmembrane helix</keyword>